<gene>
    <name evidence="1" type="ORF">BVRB_029910</name>
</gene>
<proteinExistence type="predicted"/>
<feature type="non-terminal residue" evidence="1">
    <location>
        <position position="1"/>
    </location>
</feature>
<keyword evidence="2" id="KW-1185">Reference proteome</keyword>
<protein>
    <submittedName>
        <fullName evidence="1">Uncharacterized protein</fullName>
    </submittedName>
</protein>
<sequence>ANLLFLSLFGPTNFTVIRSQVDQPDRCVAIVMLSSEMLRNCPGASNSSMYAILDVTTQGGLVKSVNRTLDSTQHTLVDECVANKLNQTNGEQFD</sequence>
<evidence type="ECO:0000313" key="1">
    <source>
        <dbReference type="EMBL" id="KMS93593.1"/>
    </source>
</evidence>
<name>A0A0J8B101_BETVV</name>
<dbReference type="Proteomes" id="UP000035740">
    <property type="component" value="Unassembled WGS sequence"/>
</dbReference>
<accession>A0A0J8B101</accession>
<organism evidence="1 2">
    <name type="scientific">Beta vulgaris subsp. vulgaris</name>
    <name type="common">Beet</name>
    <dbReference type="NCBI Taxonomy" id="3555"/>
    <lineage>
        <taxon>Eukaryota</taxon>
        <taxon>Viridiplantae</taxon>
        <taxon>Streptophyta</taxon>
        <taxon>Embryophyta</taxon>
        <taxon>Tracheophyta</taxon>
        <taxon>Spermatophyta</taxon>
        <taxon>Magnoliopsida</taxon>
        <taxon>eudicotyledons</taxon>
        <taxon>Gunneridae</taxon>
        <taxon>Pentapetalae</taxon>
        <taxon>Caryophyllales</taxon>
        <taxon>Chenopodiaceae</taxon>
        <taxon>Betoideae</taxon>
        <taxon>Beta</taxon>
    </lineage>
</organism>
<reference evidence="1 2" key="1">
    <citation type="journal article" date="2014" name="Nature">
        <title>The genome of the recently domesticated crop plant sugar beet (Beta vulgaris).</title>
        <authorList>
            <person name="Dohm J.C."/>
            <person name="Minoche A.E."/>
            <person name="Holtgrawe D."/>
            <person name="Capella-Gutierrez S."/>
            <person name="Zakrzewski F."/>
            <person name="Tafer H."/>
            <person name="Rupp O."/>
            <person name="Sorensen T.R."/>
            <person name="Stracke R."/>
            <person name="Reinhardt R."/>
            <person name="Goesmann A."/>
            <person name="Kraft T."/>
            <person name="Schulz B."/>
            <person name="Stadler P.F."/>
            <person name="Schmidt T."/>
            <person name="Gabaldon T."/>
            <person name="Lehrach H."/>
            <person name="Weisshaar B."/>
            <person name="Himmelbauer H."/>
        </authorList>
    </citation>
    <scope>NUCLEOTIDE SEQUENCE [LARGE SCALE GENOMIC DNA]</scope>
    <source>
        <tissue evidence="1">Taproot</tissue>
    </source>
</reference>
<dbReference type="AlphaFoldDB" id="A0A0J8B101"/>
<dbReference type="EMBL" id="KQ100990">
    <property type="protein sequence ID" value="KMS93593.1"/>
    <property type="molecule type" value="Genomic_DNA"/>
</dbReference>
<evidence type="ECO:0000313" key="2">
    <source>
        <dbReference type="Proteomes" id="UP000035740"/>
    </source>
</evidence>
<dbReference type="Gramene" id="KMS93593">
    <property type="protein sequence ID" value="KMS93593"/>
    <property type="gene ID" value="BVRB_029910"/>
</dbReference>